<dbReference type="EMBL" id="JAFIMR010000012">
    <property type="protein sequence ID" value="KAI1871905.1"/>
    <property type="molecule type" value="Genomic_DNA"/>
</dbReference>
<sequence length="126" mass="13082">MHFTTSFVTLVALAGVYALPGSGIEARQAQPRILTIGWFTNSQCSGAPAGQTTVTQAPSQCVAISEPAQATNLRVLFSNATAIARIFNTEACDASAPGEQSFDIIPGVDQGCSAFSGAKSLKWAPF</sequence>
<feature type="signal peptide" evidence="1">
    <location>
        <begin position="1"/>
        <end position="18"/>
    </location>
</feature>
<evidence type="ECO:0000313" key="2">
    <source>
        <dbReference type="EMBL" id="KAI1871905.1"/>
    </source>
</evidence>
<comment type="caution">
    <text evidence="2">The sequence shown here is derived from an EMBL/GenBank/DDBJ whole genome shotgun (WGS) entry which is preliminary data.</text>
</comment>
<keyword evidence="1" id="KW-0732">Signal</keyword>
<evidence type="ECO:0000256" key="1">
    <source>
        <dbReference type="SAM" id="SignalP"/>
    </source>
</evidence>
<keyword evidence="3" id="KW-1185">Reference proteome</keyword>
<dbReference type="Proteomes" id="UP000829685">
    <property type="component" value="Unassembled WGS sequence"/>
</dbReference>
<feature type="chain" id="PRO_5040245059" evidence="1">
    <location>
        <begin position="19"/>
        <end position="126"/>
    </location>
</feature>
<organism evidence="2 3">
    <name type="scientific">Neoarthrinium moseri</name>
    <dbReference type="NCBI Taxonomy" id="1658444"/>
    <lineage>
        <taxon>Eukaryota</taxon>
        <taxon>Fungi</taxon>
        <taxon>Dikarya</taxon>
        <taxon>Ascomycota</taxon>
        <taxon>Pezizomycotina</taxon>
        <taxon>Sordariomycetes</taxon>
        <taxon>Xylariomycetidae</taxon>
        <taxon>Amphisphaeriales</taxon>
        <taxon>Apiosporaceae</taxon>
        <taxon>Neoarthrinium</taxon>
    </lineage>
</organism>
<protein>
    <submittedName>
        <fullName evidence="2">Uncharacterized protein</fullName>
    </submittedName>
</protein>
<accession>A0A9Q0AQC4</accession>
<name>A0A9Q0AQC4_9PEZI</name>
<reference evidence="2" key="1">
    <citation type="submission" date="2021-03" db="EMBL/GenBank/DDBJ databases">
        <title>Revisited historic fungal species revealed as producer of novel bioactive compounds through whole genome sequencing and comparative genomics.</title>
        <authorList>
            <person name="Vignolle G.A."/>
            <person name="Hochenegger N."/>
            <person name="Mach R.L."/>
            <person name="Mach-Aigner A.R."/>
            <person name="Javad Rahimi M."/>
            <person name="Salim K.A."/>
            <person name="Chan C.M."/>
            <person name="Lim L.B.L."/>
            <person name="Cai F."/>
            <person name="Druzhinina I.S."/>
            <person name="U'Ren J.M."/>
            <person name="Derntl C."/>
        </authorList>
    </citation>
    <scope>NUCLEOTIDE SEQUENCE</scope>
    <source>
        <strain evidence="2">TUCIM 5799</strain>
    </source>
</reference>
<dbReference type="AlphaFoldDB" id="A0A9Q0AQC4"/>
<evidence type="ECO:0000313" key="3">
    <source>
        <dbReference type="Proteomes" id="UP000829685"/>
    </source>
</evidence>
<gene>
    <name evidence="2" type="ORF">JX265_005891</name>
</gene>
<dbReference type="OrthoDB" id="3664114at2759"/>
<proteinExistence type="predicted"/>